<organism evidence="1">
    <name type="scientific">Pseudomonas sp. Hg7Tf</name>
    <dbReference type="NCBI Taxonomy" id="3236988"/>
    <lineage>
        <taxon>Bacteria</taxon>
        <taxon>Pseudomonadati</taxon>
        <taxon>Pseudomonadota</taxon>
        <taxon>Gammaproteobacteria</taxon>
        <taxon>Pseudomonadales</taxon>
        <taxon>Pseudomonadaceae</taxon>
        <taxon>Pseudomonas</taxon>
    </lineage>
</organism>
<evidence type="ECO:0008006" key="2">
    <source>
        <dbReference type="Google" id="ProtNLM"/>
    </source>
</evidence>
<dbReference type="RefSeq" id="WP_045183355.1">
    <property type="nucleotide sequence ID" value="NZ_CP162607.1"/>
</dbReference>
<protein>
    <recommendedName>
        <fullName evidence="2">Bacterial CdiA-CT RNAse A domain-containing protein</fullName>
    </recommendedName>
</protein>
<proteinExistence type="predicted"/>
<evidence type="ECO:0000313" key="1">
    <source>
        <dbReference type="EMBL" id="XDK39269.1"/>
    </source>
</evidence>
<sequence>MPIEFHGDDLKLTGVSWDHILTVHGLEGCDSAMANGWQRKSKWYGDEEQIKARVNSAFDLFRQQAKSIGTMTLAQDANKRSTYDVDTQVQCGTGRNGVDTQSVRLVMEIKHSGDTFIVTAFPW</sequence>
<dbReference type="EMBL" id="CP162607">
    <property type="protein sequence ID" value="XDK39269.1"/>
    <property type="molecule type" value="Genomic_DNA"/>
</dbReference>
<reference evidence="1" key="1">
    <citation type="submission" date="2024-07" db="EMBL/GenBank/DDBJ databases">
        <title>Identification and characteristics of a novel species of coltsfoot's symbiotic bacteria.</title>
        <authorList>
            <person name="Juszczyk A."/>
            <person name="Jasielczuk I."/>
            <person name="Gurgul A."/>
            <person name="Rogala M."/>
            <person name="Kowalczyk A."/>
            <person name="Szmatola T."/>
            <person name="Kosecka-Strojek M."/>
            <person name="Arent Z."/>
            <person name="Latowski D."/>
        </authorList>
    </citation>
    <scope>NUCLEOTIDE SEQUENCE</scope>
    <source>
        <strain evidence="1">Hg7Tf</strain>
    </source>
</reference>
<name>A0AB39I9T3_9PSED</name>
<gene>
    <name evidence="1" type="ORF">AB4Y39_11535</name>
</gene>
<accession>A0AB39I9T3</accession>
<dbReference type="AlphaFoldDB" id="A0AB39I9T3"/>